<feature type="compositionally biased region" description="Polar residues" evidence="5">
    <location>
        <begin position="21"/>
        <end position="31"/>
    </location>
</feature>
<proteinExistence type="predicted"/>
<accession>A0A3Q2NNZ4</accession>
<dbReference type="SUPFAM" id="SSF57850">
    <property type="entry name" value="RING/U-box"/>
    <property type="match status" value="1"/>
</dbReference>
<name>A0A3Q2NNZ4_FUNHE</name>
<dbReference type="Ensembl" id="ENSFHET00000015136.1">
    <property type="protein sequence ID" value="ENSFHEP00000000671.1"/>
    <property type="gene ID" value="ENSFHEG00000001399.1"/>
</dbReference>
<reference evidence="7" key="1">
    <citation type="submission" date="2025-08" db="UniProtKB">
        <authorList>
            <consortium name="Ensembl"/>
        </authorList>
    </citation>
    <scope>IDENTIFICATION</scope>
</reference>
<dbReference type="Gene3D" id="3.30.40.10">
    <property type="entry name" value="Zinc/RING finger domain, C3HC4 (zinc finger)"/>
    <property type="match status" value="1"/>
</dbReference>
<dbReference type="PROSITE" id="PS00518">
    <property type="entry name" value="ZF_RING_1"/>
    <property type="match status" value="1"/>
</dbReference>
<dbReference type="InterPro" id="IPR001841">
    <property type="entry name" value="Znf_RING"/>
</dbReference>
<evidence type="ECO:0000259" key="6">
    <source>
        <dbReference type="PROSITE" id="PS50089"/>
    </source>
</evidence>
<dbReference type="InterPro" id="IPR013083">
    <property type="entry name" value="Znf_RING/FYVE/PHD"/>
</dbReference>
<evidence type="ECO:0000256" key="2">
    <source>
        <dbReference type="ARBA" id="ARBA00022771"/>
    </source>
</evidence>
<dbReference type="GO" id="GO:0008270">
    <property type="term" value="F:zinc ion binding"/>
    <property type="evidence" value="ECO:0007669"/>
    <property type="project" value="UniProtKB-KW"/>
</dbReference>
<evidence type="ECO:0000256" key="1">
    <source>
        <dbReference type="ARBA" id="ARBA00022723"/>
    </source>
</evidence>
<keyword evidence="2 4" id="KW-0863">Zinc-finger</keyword>
<dbReference type="PROSITE" id="PS50089">
    <property type="entry name" value="ZF_RING_2"/>
    <property type="match status" value="1"/>
</dbReference>
<dbReference type="PANTHER" id="PTHR25465">
    <property type="entry name" value="B-BOX DOMAIN CONTAINING"/>
    <property type="match status" value="1"/>
</dbReference>
<dbReference type="Proteomes" id="UP000265000">
    <property type="component" value="Unplaced"/>
</dbReference>
<dbReference type="AlphaFoldDB" id="A0A3Q2NNZ4"/>
<dbReference type="Pfam" id="PF15227">
    <property type="entry name" value="zf-C3HC4_4"/>
    <property type="match status" value="1"/>
</dbReference>
<evidence type="ECO:0000256" key="3">
    <source>
        <dbReference type="ARBA" id="ARBA00022833"/>
    </source>
</evidence>
<evidence type="ECO:0000256" key="5">
    <source>
        <dbReference type="SAM" id="MobiDB-lite"/>
    </source>
</evidence>
<sequence length="96" mass="10681">GAKKGIAASPIPGNSRDESQEIPQQGSRMDSQRISCSICLNLLKDPVTIPCGHSYCMSCIKGFWDGEDQRRSYSCPQCRRSFVNPSDFLSEPFYLS</sequence>
<dbReference type="SMART" id="SM00184">
    <property type="entry name" value="RING"/>
    <property type="match status" value="1"/>
</dbReference>
<keyword evidence="3" id="KW-0862">Zinc</keyword>
<dbReference type="STRING" id="8078.ENSFHEP00000000671"/>
<feature type="domain" description="RING-type" evidence="6">
    <location>
        <begin position="36"/>
        <end position="79"/>
    </location>
</feature>
<evidence type="ECO:0000256" key="4">
    <source>
        <dbReference type="PROSITE-ProRule" id="PRU00175"/>
    </source>
</evidence>
<evidence type="ECO:0000313" key="7">
    <source>
        <dbReference type="Ensembl" id="ENSFHEP00000000671.1"/>
    </source>
</evidence>
<dbReference type="PANTHER" id="PTHR25465:SF5">
    <property type="entry name" value="E3 UBIQUITIN_ISG15 LIGASE TRIM25-RELATED"/>
    <property type="match status" value="1"/>
</dbReference>
<dbReference type="InterPro" id="IPR017907">
    <property type="entry name" value="Znf_RING_CS"/>
</dbReference>
<evidence type="ECO:0000313" key="8">
    <source>
        <dbReference type="Proteomes" id="UP000265000"/>
    </source>
</evidence>
<dbReference type="InterPro" id="IPR051051">
    <property type="entry name" value="E3_ubiq-ligase_TRIM/RNF"/>
</dbReference>
<keyword evidence="8" id="KW-1185">Reference proteome</keyword>
<dbReference type="GeneTree" id="ENSGT01150000286931"/>
<feature type="region of interest" description="Disordered" evidence="5">
    <location>
        <begin position="1"/>
        <end position="31"/>
    </location>
</feature>
<organism evidence="7 8">
    <name type="scientific">Fundulus heteroclitus</name>
    <name type="common">Killifish</name>
    <name type="synonym">Mummichog</name>
    <dbReference type="NCBI Taxonomy" id="8078"/>
    <lineage>
        <taxon>Eukaryota</taxon>
        <taxon>Metazoa</taxon>
        <taxon>Chordata</taxon>
        <taxon>Craniata</taxon>
        <taxon>Vertebrata</taxon>
        <taxon>Euteleostomi</taxon>
        <taxon>Actinopterygii</taxon>
        <taxon>Neopterygii</taxon>
        <taxon>Teleostei</taxon>
        <taxon>Neoteleostei</taxon>
        <taxon>Acanthomorphata</taxon>
        <taxon>Ovalentaria</taxon>
        <taxon>Atherinomorphae</taxon>
        <taxon>Cyprinodontiformes</taxon>
        <taxon>Fundulidae</taxon>
        <taxon>Fundulus</taxon>
    </lineage>
</organism>
<keyword evidence="1" id="KW-0479">Metal-binding</keyword>
<protein>
    <recommendedName>
        <fullName evidence="6">RING-type domain-containing protein</fullName>
    </recommendedName>
</protein>
<reference evidence="7" key="2">
    <citation type="submission" date="2025-09" db="UniProtKB">
        <authorList>
            <consortium name="Ensembl"/>
        </authorList>
    </citation>
    <scope>IDENTIFICATION</scope>
</reference>